<dbReference type="Gene3D" id="1.20.1280.50">
    <property type="match status" value="1"/>
</dbReference>
<dbReference type="InterPro" id="IPR017451">
    <property type="entry name" value="F-box-assoc_interact_dom"/>
</dbReference>
<keyword evidence="6" id="KW-1185">Reference proteome</keyword>
<feature type="domain" description="F-box associated beta-propeller type 3" evidence="2">
    <location>
        <begin position="146"/>
        <end position="369"/>
    </location>
</feature>
<dbReference type="InterPro" id="IPR013187">
    <property type="entry name" value="F-box-assoc_dom_typ3"/>
</dbReference>
<proteinExistence type="predicted"/>
<dbReference type="InterPro" id="IPR050796">
    <property type="entry name" value="SCF_F-box_component"/>
</dbReference>
<accession>I1IJG3</accession>
<reference evidence="4 5" key="1">
    <citation type="journal article" date="2010" name="Nature">
        <title>Genome sequencing and analysis of the model grass Brachypodium distachyon.</title>
        <authorList>
            <consortium name="International Brachypodium Initiative"/>
        </authorList>
    </citation>
    <scope>NUCLEOTIDE SEQUENCE [LARGE SCALE GENOMIC DNA]</scope>
    <source>
        <strain evidence="4">Bd21</strain>
        <strain evidence="5">cv. Bd21</strain>
    </source>
</reference>
<dbReference type="InterPro" id="IPR001810">
    <property type="entry name" value="F-box_dom"/>
</dbReference>
<dbReference type="eggNOG" id="ENOG502S45U">
    <property type="taxonomic scope" value="Eukaryota"/>
</dbReference>
<dbReference type="InterPro" id="IPR036047">
    <property type="entry name" value="F-box-like_dom_sf"/>
</dbReference>
<evidence type="ECO:0000313" key="6">
    <source>
        <dbReference type="Proteomes" id="UP000008810"/>
    </source>
</evidence>
<evidence type="ECO:0000256" key="1">
    <source>
        <dbReference type="SAM" id="MobiDB-lite"/>
    </source>
</evidence>
<reference evidence="4" key="2">
    <citation type="submission" date="2017-06" db="EMBL/GenBank/DDBJ databases">
        <title>WGS assembly of Brachypodium distachyon.</title>
        <authorList>
            <consortium name="The International Brachypodium Initiative"/>
            <person name="Lucas S."/>
            <person name="Harmon-Smith M."/>
            <person name="Lail K."/>
            <person name="Tice H."/>
            <person name="Grimwood J."/>
            <person name="Bruce D."/>
            <person name="Barry K."/>
            <person name="Shu S."/>
            <person name="Lindquist E."/>
            <person name="Wang M."/>
            <person name="Pitluck S."/>
            <person name="Vogel J.P."/>
            <person name="Garvin D.F."/>
            <person name="Mockler T.C."/>
            <person name="Schmutz J."/>
            <person name="Rokhsar D."/>
            <person name="Bevan M.W."/>
        </authorList>
    </citation>
    <scope>NUCLEOTIDE SEQUENCE</scope>
    <source>
        <strain evidence="4">Bd21</strain>
    </source>
</reference>
<dbReference type="SUPFAM" id="SSF81383">
    <property type="entry name" value="F-box domain"/>
    <property type="match status" value="1"/>
</dbReference>
<dbReference type="Pfam" id="PF08268">
    <property type="entry name" value="FBA_3"/>
    <property type="match status" value="1"/>
</dbReference>
<evidence type="ECO:0000259" key="3">
    <source>
        <dbReference type="Pfam" id="PF12937"/>
    </source>
</evidence>
<feature type="region of interest" description="Disordered" evidence="1">
    <location>
        <begin position="19"/>
        <end position="47"/>
    </location>
</feature>
<sequence length="420" mass="47230">MARTTSRRVLVVSLPAPAAHHQNPRLRSAADHGDGGPAESVGRRTRRRRQDAAAAIGALHQDVLIWEILARLPPAALLRCRAVCRAWRGITSDPAFLLAHHRRQPSLPLFLLRESSTDAANPERGGRPVLGLDRGDHGYLGSFTLHASSDGLLLISNRRRFSICNPVTRQHARVPGLAGCFNIEALYLHRPSGEYRVLYWYDGRFRANQQTFCYVLAVPRSRKPRRVVVPADCRDTADYYDPISRPSVMLGGCLHWIPGRRPLAGTLVVFDTVAESFRSMRLPAALAAAGSCESTRLHDREGSLGLSCFDDRRRAVVNVWVLEDYEREVWSLKYKINFSPETSRSLVFSHGGDMLLYNKCIPRSYMVHYEAKFIEEFQWGSWASYLTGHLFKESLVMLSSRSHAVPLQLDIDVFSQDGSN</sequence>
<dbReference type="GeneID" id="104584895"/>
<dbReference type="NCBIfam" id="TIGR01640">
    <property type="entry name" value="F_box_assoc_1"/>
    <property type="match status" value="1"/>
</dbReference>
<protein>
    <recommendedName>
        <fullName evidence="7">F-box domain-containing protein</fullName>
    </recommendedName>
</protein>
<dbReference type="KEGG" id="bdi:104584895"/>
<dbReference type="Gramene" id="KQJ87312">
    <property type="protein sequence ID" value="KQJ87312"/>
    <property type="gene ID" value="BRADI_4g10310v3"/>
</dbReference>
<organism evidence="5">
    <name type="scientific">Brachypodium distachyon</name>
    <name type="common">Purple false brome</name>
    <name type="synonym">Trachynia distachya</name>
    <dbReference type="NCBI Taxonomy" id="15368"/>
    <lineage>
        <taxon>Eukaryota</taxon>
        <taxon>Viridiplantae</taxon>
        <taxon>Streptophyta</taxon>
        <taxon>Embryophyta</taxon>
        <taxon>Tracheophyta</taxon>
        <taxon>Spermatophyta</taxon>
        <taxon>Magnoliopsida</taxon>
        <taxon>Liliopsida</taxon>
        <taxon>Poales</taxon>
        <taxon>Poaceae</taxon>
        <taxon>BOP clade</taxon>
        <taxon>Pooideae</taxon>
        <taxon>Stipodae</taxon>
        <taxon>Brachypodieae</taxon>
        <taxon>Brachypodium</taxon>
    </lineage>
</organism>
<dbReference type="PANTHER" id="PTHR31672">
    <property type="entry name" value="BNACNNG10540D PROTEIN"/>
    <property type="match status" value="1"/>
</dbReference>
<feature type="domain" description="F-box" evidence="3">
    <location>
        <begin position="64"/>
        <end position="97"/>
    </location>
</feature>
<name>I1IJG3_BRADI</name>
<dbReference type="HOGENOM" id="CLU_032609_0_1_1"/>
<dbReference type="PANTHER" id="PTHR31672:SF2">
    <property type="entry name" value="F-BOX DOMAIN-CONTAINING PROTEIN"/>
    <property type="match status" value="1"/>
</dbReference>
<dbReference type="Pfam" id="PF12937">
    <property type="entry name" value="F-box-like"/>
    <property type="match status" value="1"/>
</dbReference>
<evidence type="ECO:0008006" key="7">
    <source>
        <dbReference type="Google" id="ProtNLM"/>
    </source>
</evidence>
<evidence type="ECO:0000313" key="5">
    <source>
        <dbReference type="EnsemblPlants" id="KQJ87312"/>
    </source>
</evidence>
<dbReference type="EMBL" id="CM000883">
    <property type="protein sequence ID" value="KQJ87312.1"/>
    <property type="molecule type" value="Genomic_DNA"/>
</dbReference>
<dbReference type="RefSeq" id="XP_010239002.1">
    <property type="nucleotide sequence ID" value="XM_010240700.2"/>
</dbReference>
<dbReference type="CDD" id="cd22157">
    <property type="entry name" value="F-box_AtFBW1-like"/>
    <property type="match status" value="1"/>
</dbReference>
<dbReference type="OrthoDB" id="692259at2759"/>
<evidence type="ECO:0000259" key="2">
    <source>
        <dbReference type="Pfam" id="PF08268"/>
    </source>
</evidence>
<dbReference type="Proteomes" id="UP000008810">
    <property type="component" value="Chromosome 4"/>
</dbReference>
<dbReference type="OMA" id="YSTHSVY"/>
<dbReference type="EnsemblPlants" id="KQJ87312">
    <property type="protein sequence ID" value="KQJ87312"/>
    <property type="gene ID" value="BRADI_4g10310v3"/>
</dbReference>
<dbReference type="AlphaFoldDB" id="I1IJG3"/>
<gene>
    <name evidence="5" type="primary">LOC104584895</name>
    <name evidence="4" type="ORF">BRADI_4g10310v3</name>
</gene>
<reference evidence="5" key="3">
    <citation type="submission" date="2018-08" db="UniProtKB">
        <authorList>
            <consortium name="EnsemblPlants"/>
        </authorList>
    </citation>
    <scope>IDENTIFICATION</scope>
    <source>
        <strain evidence="5">cv. Bd21</strain>
    </source>
</reference>
<evidence type="ECO:0000313" key="4">
    <source>
        <dbReference type="EMBL" id="KQJ87312.1"/>
    </source>
</evidence>